<dbReference type="STRING" id="106549.A0A540LTR3"/>
<keyword evidence="3" id="KW-1185">Reference proteome</keyword>
<comment type="caution">
    <text evidence="2">The sequence shown here is derived from an EMBL/GenBank/DDBJ whole genome shotgun (WGS) entry which is preliminary data.</text>
</comment>
<dbReference type="Gene3D" id="2.40.70.10">
    <property type="entry name" value="Acid Proteases"/>
    <property type="match status" value="1"/>
</dbReference>
<dbReference type="EMBL" id="VIEB01000470">
    <property type="protein sequence ID" value="TQD89796.1"/>
    <property type="molecule type" value="Genomic_DNA"/>
</dbReference>
<accession>A0A540LTR3</accession>
<protein>
    <recommendedName>
        <fullName evidence="1">Xylanase inhibitor C-terminal domain-containing protein</fullName>
    </recommendedName>
</protein>
<gene>
    <name evidence="2" type="ORF">C1H46_024688</name>
</gene>
<dbReference type="AlphaFoldDB" id="A0A540LTR3"/>
<dbReference type="InterPro" id="IPR032799">
    <property type="entry name" value="TAXi_C"/>
</dbReference>
<dbReference type="Pfam" id="PF14541">
    <property type="entry name" value="TAXi_C"/>
    <property type="match status" value="1"/>
</dbReference>
<dbReference type="Proteomes" id="UP000315295">
    <property type="component" value="Unassembled WGS sequence"/>
</dbReference>
<evidence type="ECO:0000259" key="1">
    <source>
        <dbReference type="Pfam" id="PF14541"/>
    </source>
</evidence>
<organism evidence="2 3">
    <name type="scientific">Malus baccata</name>
    <name type="common">Siberian crab apple</name>
    <name type="synonym">Pyrus baccata</name>
    <dbReference type="NCBI Taxonomy" id="106549"/>
    <lineage>
        <taxon>Eukaryota</taxon>
        <taxon>Viridiplantae</taxon>
        <taxon>Streptophyta</taxon>
        <taxon>Embryophyta</taxon>
        <taxon>Tracheophyta</taxon>
        <taxon>Spermatophyta</taxon>
        <taxon>Magnoliopsida</taxon>
        <taxon>eudicotyledons</taxon>
        <taxon>Gunneridae</taxon>
        <taxon>Pentapetalae</taxon>
        <taxon>rosids</taxon>
        <taxon>fabids</taxon>
        <taxon>Rosales</taxon>
        <taxon>Rosaceae</taxon>
        <taxon>Amygdaloideae</taxon>
        <taxon>Maleae</taxon>
        <taxon>Malus</taxon>
    </lineage>
</organism>
<reference evidence="2 3" key="1">
    <citation type="journal article" date="2019" name="G3 (Bethesda)">
        <title>Sequencing of a Wild Apple (Malus baccata) Genome Unravels the Differences Between Cultivated and Wild Apple Species Regarding Disease Resistance and Cold Tolerance.</title>
        <authorList>
            <person name="Chen X."/>
        </authorList>
    </citation>
    <scope>NUCLEOTIDE SEQUENCE [LARGE SCALE GENOMIC DNA]</scope>
    <source>
        <strain evidence="3">cv. Shandingzi</strain>
        <tissue evidence="2">Leaves</tissue>
    </source>
</reference>
<name>A0A540LTR3_MALBA</name>
<sequence length="94" mass="10889">MEPSIVYTPLSRKKSHYIINLESIVVNWQILSIDPTAFRLSNDQGIVVDSRMTLAFNAEEAYDPFIREVKLFAEFANNMVFFSIDMKTQAIQRI</sequence>
<evidence type="ECO:0000313" key="3">
    <source>
        <dbReference type="Proteomes" id="UP000315295"/>
    </source>
</evidence>
<proteinExistence type="predicted"/>
<dbReference type="SUPFAM" id="SSF50630">
    <property type="entry name" value="Acid proteases"/>
    <property type="match status" value="1"/>
</dbReference>
<dbReference type="InterPro" id="IPR021109">
    <property type="entry name" value="Peptidase_aspartic_dom_sf"/>
</dbReference>
<evidence type="ECO:0000313" key="2">
    <source>
        <dbReference type="EMBL" id="TQD89796.1"/>
    </source>
</evidence>
<feature type="domain" description="Xylanase inhibitor C-terminal" evidence="1">
    <location>
        <begin position="16"/>
        <end position="75"/>
    </location>
</feature>